<dbReference type="EMBL" id="FMYF01000003">
    <property type="protein sequence ID" value="SDB80732.1"/>
    <property type="molecule type" value="Genomic_DNA"/>
</dbReference>
<sequence length="25" mass="2785">MLAAGVLAVIGLALRGRRIRNRRDH</sequence>
<evidence type="ECO:0000313" key="2">
    <source>
        <dbReference type="Proteomes" id="UP000199086"/>
    </source>
</evidence>
<organism evidence="1 2">
    <name type="scientific">Raineyella antarctica</name>
    <dbReference type="NCBI Taxonomy" id="1577474"/>
    <lineage>
        <taxon>Bacteria</taxon>
        <taxon>Bacillati</taxon>
        <taxon>Actinomycetota</taxon>
        <taxon>Actinomycetes</taxon>
        <taxon>Propionibacteriales</taxon>
        <taxon>Propionibacteriaceae</taxon>
        <taxon>Raineyella</taxon>
    </lineage>
</organism>
<protein>
    <submittedName>
        <fullName evidence="1">Uncharacterized protein</fullName>
    </submittedName>
</protein>
<name>A0A1G6GFD5_9ACTN</name>
<evidence type="ECO:0000313" key="1">
    <source>
        <dbReference type="EMBL" id="SDB80732.1"/>
    </source>
</evidence>
<proteinExistence type="predicted"/>
<gene>
    <name evidence="1" type="ORF">GA0111570_10349</name>
</gene>
<dbReference type="Proteomes" id="UP000199086">
    <property type="component" value="Unassembled WGS sequence"/>
</dbReference>
<accession>A0A1G6GFD5</accession>
<dbReference type="AlphaFoldDB" id="A0A1G6GFD5"/>
<reference evidence="1 2" key="1">
    <citation type="submission" date="2016-06" db="EMBL/GenBank/DDBJ databases">
        <authorList>
            <person name="Olsen C.W."/>
            <person name="Carey S."/>
            <person name="Hinshaw L."/>
            <person name="Karasin A.I."/>
        </authorList>
    </citation>
    <scope>NUCLEOTIDE SEQUENCE [LARGE SCALE GENOMIC DNA]</scope>
    <source>
        <strain evidence="1 2">LZ-22</strain>
    </source>
</reference>
<keyword evidence="2" id="KW-1185">Reference proteome</keyword>
<dbReference type="STRING" id="1577474.GA0111570_10349"/>